<accession>A0A1B0BBL2</accession>
<proteinExistence type="predicted"/>
<dbReference type="EnsemblMetazoa" id="GPPI024937-RA">
    <property type="protein sequence ID" value="GPPI024937-PA"/>
    <property type="gene ID" value="GPPI024937"/>
</dbReference>
<evidence type="ECO:0000313" key="2">
    <source>
        <dbReference type="Proteomes" id="UP000092460"/>
    </source>
</evidence>
<protein>
    <submittedName>
        <fullName evidence="1">Uncharacterized protein</fullName>
    </submittedName>
</protein>
<dbReference type="VEuPathDB" id="VectorBase:GPPI024937"/>
<organism evidence="1 2">
    <name type="scientific">Glossina palpalis gambiensis</name>
    <dbReference type="NCBI Taxonomy" id="67801"/>
    <lineage>
        <taxon>Eukaryota</taxon>
        <taxon>Metazoa</taxon>
        <taxon>Ecdysozoa</taxon>
        <taxon>Arthropoda</taxon>
        <taxon>Hexapoda</taxon>
        <taxon>Insecta</taxon>
        <taxon>Pterygota</taxon>
        <taxon>Neoptera</taxon>
        <taxon>Endopterygota</taxon>
        <taxon>Diptera</taxon>
        <taxon>Brachycera</taxon>
        <taxon>Muscomorpha</taxon>
        <taxon>Hippoboscoidea</taxon>
        <taxon>Glossinidae</taxon>
        <taxon>Glossina</taxon>
    </lineage>
</organism>
<sequence>MILMSLLLKLKRVYNSILKSGVDDFAMNVKSALVQVESQIESNMYTKDSMLVREFTYEHGIVTCTYVPVFEEDSSGYQYNVCCDYRELAAFSASESTDDAETSIFKTIESTRAVFS</sequence>
<dbReference type="Proteomes" id="UP000092460">
    <property type="component" value="Unassembled WGS sequence"/>
</dbReference>
<dbReference type="AlphaFoldDB" id="A0A1B0BBL2"/>
<evidence type="ECO:0000313" key="1">
    <source>
        <dbReference type="EnsemblMetazoa" id="GPPI024937-PA"/>
    </source>
</evidence>
<name>A0A1B0BBL2_9MUSC</name>
<keyword evidence="2" id="KW-1185">Reference proteome</keyword>
<reference evidence="1" key="2">
    <citation type="submission" date="2020-05" db="UniProtKB">
        <authorList>
            <consortium name="EnsemblMetazoa"/>
        </authorList>
    </citation>
    <scope>IDENTIFICATION</scope>
    <source>
        <strain evidence="1">IAEA</strain>
    </source>
</reference>
<reference evidence="2" key="1">
    <citation type="submission" date="2015-01" db="EMBL/GenBank/DDBJ databases">
        <authorList>
            <person name="Aksoy S."/>
            <person name="Warren W."/>
            <person name="Wilson R.K."/>
        </authorList>
    </citation>
    <scope>NUCLEOTIDE SEQUENCE [LARGE SCALE GENOMIC DNA]</scope>
    <source>
        <strain evidence="2">IAEA</strain>
    </source>
</reference>
<dbReference type="EMBL" id="JXJN01011525">
    <property type="status" value="NOT_ANNOTATED_CDS"/>
    <property type="molecule type" value="Genomic_DNA"/>
</dbReference>